<organism evidence="1 2">
    <name type="scientific">Actinoalloteichus fjordicus</name>
    <dbReference type="NCBI Taxonomy" id="1612552"/>
    <lineage>
        <taxon>Bacteria</taxon>
        <taxon>Bacillati</taxon>
        <taxon>Actinomycetota</taxon>
        <taxon>Actinomycetes</taxon>
        <taxon>Pseudonocardiales</taxon>
        <taxon>Pseudonocardiaceae</taxon>
        <taxon>Actinoalloteichus</taxon>
    </lineage>
</organism>
<protein>
    <submittedName>
        <fullName evidence="1">Uncharacterized protein</fullName>
    </submittedName>
</protein>
<dbReference type="RefSeq" id="WP_075765748.1">
    <property type="nucleotide sequence ID" value="NZ_CP016076.1"/>
</dbReference>
<dbReference type="Proteomes" id="UP000185511">
    <property type="component" value="Chromosome"/>
</dbReference>
<reference evidence="2" key="1">
    <citation type="submission" date="2016-06" db="EMBL/GenBank/DDBJ databases">
        <title>Complete genome sequence of Actinoalloteichus fjordicus DSM 46855 (=ADI127-17), type strain of the new species Actinoalloteichus fjordicus.</title>
        <authorList>
            <person name="Ruckert C."/>
            <person name="Nouioui I."/>
            <person name="Willmese J."/>
            <person name="van Wezel G."/>
            <person name="Klenk H.-P."/>
            <person name="Kalinowski J."/>
            <person name="Zotchev S.B."/>
        </authorList>
    </citation>
    <scope>NUCLEOTIDE SEQUENCE [LARGE SCALE GENOMIC DNA]</scope>
    <source>
        <strain evidence="2">ADI127-7</strain>
    </source>
</reference>
<dbReference type="AlphaFoldDB" id="A0AAC9PUU2"/>
<evidence type="ECO:0000313" key="1">
    <source>
        <dbReference type="EMBL" id="APU17467.1"/>
    </source>
</evidence>
<name>A0AAC9PUU2_9PSEU</name>
<keyword evidence="2" id="KW-1185">Reference proteome</keyword>
<accession>A0AAC9PUU2</accession>
<sequence length="159" mass="16771">MTPDEREVAAEPLMRRQPAPPLVGIFLDLYTVFVNVGEPVPLDGDRTSTICGATVTIGPVAVDGPAGVVPYVQDCAYCAAILDGDTTPALFTAGWSLCLRRIDPDGRPGPVHIIGAEGVDDTTLTTRCGNRIMLDDTTEQVDPGHGVPCTPCLLRSTPN</sequence>
<dbReference type="EMBL" id="CP016076">
    <property type="protein sequence ID" value="APU17467.1"/>
    <property type="molecule type" value="Genomic_DNA"/>
</dbReference>
<gene>
    <name evidence="1" type="ORF">UA74_27320</name>
</gene>
<dbReference type="KEGG" id="acad:UA74_27320"/>
<proteinExistence type="predicted"/>
<evidence type="ECO:0000313" key="2">
    <source>
        <dbReference type="Proteomes" id="UP000185511"/>
    </source>
</evidence>